<dbReference type="RefSeq" id="WP_377355725.1">
    <property type="nucleotide sequence ID" value="NZ_JBHTCM010000004.1"/>
</dbReference>
<accession>A0ABW2KPB2</accession>
<dbReference type="Gene3D" id="2.150.10.10">
    <property type="entry name" value="Serralysin-like metalloprotease, C-terminal"/>
    <property type="match status" value="1"/>
</dbReference>
<dbReference type="EMBL" id="JBHTCM010000004">
    <property type="protein sequence ID" value="MFC7331758.1"/>
    <property type="molecule type" value="Genomic_DNA"/>
</dbReference>
<dbReference type="InterPro" id="IPR011049">
    <property type="entry name" value="Serralysin-like_metalloprot_C"/>
</dbReference>
<dbReference type="PRINTS" id="PR00313">
    <property type="entry name" value="CABNDNGRPT"/>
</dbReference>
<dbReference type="InterPro" id="IPR001343">
    <property type="entry name" value="Hemolysn_Ca-bd"/>
</dbReference>
<keyword evidence="2" id="KW-1185">Reference proteome</keyword>
<organism evidence="1 2">
    <name type="scientific">Rhodocista pekingensis</name>
    <dbReference type="NCBI Taxonomy" id="201185"/>
    <lineage>
        <taxon>Bacteria</taxon>
        <taxon>Pseudomonadati</taxon>
        <taxon>Pseudomonadota</taxon>
        <taxon>Alphaproteobacteria</taxon>
        <taxon>Rhodospirillales</taxon>
        <taxon>Azospirillaceae</taxon>
        <taxon>Rhodocista</taxon>
    </lineage>
</organism>
<gene>
    <name evidence="1" type="ORF">ACFQPS_01155</name>
</gene>
<dbReference type="Pfam" id="PF00353">
    <property type="entry name" value="HemolysinCabind"/>
    <property type="match status" value="3"/>
</dbReference>
<comment type="caution">
    <text evidence="1">The sequence shown here is derived from an EMBL/GenBank/DDBJ whole genome shotgun (WGS) entry which is preliminary data.</text>
</comment>
<dbReference type="SUPFAM" id="SSF51120">
    <property type="entry name" value="beta-Roll"/>
    <property type="match status" value="1"/>
</dbReference>
<evidence type="ECO:0000313" key="2">
    <source>
        <dbReference type="Proteomes" id="UP001596456"/>
    </source>
</evidence>
<evidence type="ECO:0000313" key="1">
    <source>
        <dbReference type="EMBL" id="MFC7331758.1"/>
    </source>
</evidence>
<protein>
    <submittedName>
        <fullName evidence="1">Beta strand repeat-containing protein</fullName>
    </submittedName>
</protein>
<proteinExistence type="predicted"/>
<name>A0ABW2KPB2_9PROT</name>
<reference evidence="2" key="1">
    <citation type="journal article" date="2019" name="Int. J. Syst. Evol. Microbiol.">
        <title>The Global Catalogue of Microorganisms (GCM) 10K type strain sequencing project: providing services to taxonomists for standard genome sequencing and annotation.</title>
        <authorList>
            <consortium name="The Broad Institute Genomics Platform"/>
            <consortium name="The Broad Institute Genome Sequencing Center for Infectious Disease"/>
            <person name="Wu L."/>
            <person name="Ma J."/>
        </authorList>
    </citation>
    <scope>NUCLEOTIDE SEQUENCE [LARGE SCALE GENOMIC DNA]</scope>
    <source>
        <strain evidence="2">CGMCC 1.16275</strain>
    </source>
</reference>
<sequence length="1091" mass="107380">MADQQPLRGKDMSNFLAFDSTAYLKNNPDVLQAVLNGGFPSARAHFEQFGVKELRNPNAVVNLTYILTENADTVLAAIQSGAAKDVFDWYVNTGVKTGVAPNAELATFDSAKYLADNLDVKAAVDAGYFKSALEHYLAYGRAESRPAFSTDGTQVDEPVGNTIALTTGTDTLTGTAANDTFIGVADGVTSITVGAGQPVTQTFGGLDVVDGGAGTDTMRLTNEVGTMTLATSVTVKSIEKLELISADNAITADVSGWEGLQTITVDQKDNDAVAVTTKGNATGVSVTGGTTVAVTDSGAAKKDTLASVTVQDATGAITVASDVLTKLTLIESDGGATVTAAAGTRTLDLTINGLTAGTITDAEATGLKVTATGDASEGITLAAAKAKAIEFAGSESISVDIGNAAAQAANLVITSSNTAGVTLVNNALDTDVTFTGGAGKDSLTIGASTKTIDLGAGNDTLTVTAALGEGGKLVGGEGTDTLVMTSALAQTLTGSTAFSKAIEGFEKVSLGAVAADTTNTVNLTNLGNISHVVSAGTGAAGVAETAAIVFTTLSAGASITIAGRTVTATGGNATGAQVATAFSTGTSAGALTVTGTLTDWTAGAVTGASQVTFTSSNSGNVTDLTPTFTGVAAPVVPSVATTNGTGASDETAAVTFTDLAIGQSVTVAGLTISAVTGAATAAQVAAAVAGGSAGTIQVTGALADWTAAPAAGATVTFTSTTDNTDVPNLVPTVAGTPAPTVTSNTPTNGTPGSVLTVTNMANGGTFELTGAVTGTATVSLKDATGTADVLNVTLNGASNIVNTGKVVVAGVETINIVTTDTTAASNPAAASTINLDAAGTTKIVLTGNHGVNFTGSTLTKLVDLDASGVVGTGATAAAAATAGTVTFTSSVTDKALTVKTGNGNDTIIVASNTKGATIDTGTGNDTITGSQGNDVINAGAGNDKVNSSAGADTITLGDGNDTYVLVDTAHSVLAKYDTILDFKANTVLADEDDASEGAAALADRDGDVIDLNGLLADGADGIKVFVASNAADAQTFIQNTGNAAGDLTGFALDSSTNLLYMDFNQDGVVDSVIKLTGVTTITEAAFTGLDV</sequence>
<dbReference type="Proteomes" id="UP001596456">
    <property type="component" value="Unassembled WGS sequence"/>
</dbReference>